<proteinExistence type="predicted"/>
<reference evidence="2 3" key="1">
    <citation type="journal article" date="2015" name="Fungal Genet. Biol.">
        <title>Evolution of novel wood decay mechanisms in Agaricales revealed by the genome sequences of Fistulina hepatica and Cylindrobasidium torrendii.</title>
        <authorList>
            <person name="Floudas D."/>
            <person name="Held B.W."/>
            <person name="Riley R."/>
            <person name="Nagy L.G."/>
            <person name="Koehler G."/>
            <person name="Ransdell A.S."/>
            <person name="Younus H."/>
            <person name="Chow J."/>
            <person name="Chiniquy J."/>
            <person name="Lipzen A."/>
            <person name="Tritt A."/>
            <person name="Sun H."/>
            <person name="Haridas S."/>
            <person name="LaButti K."/>
            <person name="Ohm R.A."/>
            <person name="Kues U."/>
            <person name="Blanchette R.A."/>
            <person name="Grigoriev I.V."/>
            <person name="Minto R.E."/>
            <person name="Hibbett D.S."/>
        </authorList>
    </citation>
    <scope>NUCLEOTIDE SEQUENCE [LARGE SCALE GENOMIC DNA]</scope>
    <source>
        <strain evidence="2 3">ATCC 64428</strain>
    </source>
</reference>
<keyword evidence="3" id="KW-1185">Reference proteome</keyword>
<organism evidence="2 3">
    <name type="scientific">Fistulina hepatica ATCC 64428</name>
    <dbReference type="NCBI Taxonomy" id="1128425"/>
    <lineage>
        <taxon>Eukaryota</taxon>
        <taxon>Fungi</taxon>
        <taxon>Dikarya</taxon>
        <taxon>Basidiomycota</taxon>
        <taxon>Agaricomycotina</taxon>
        <taxon>Agaricomycetes</taxon>
        <taxon>Agaricomycetidae</taxon>
        <taxon>Agaricales</taxon>
        <taxon>Fistulinaceae</taxon>
        <taxon>Fistulina</taxon>
    </lineage>
</organism>
<protein>
    <submittedName>
        <fullName evidence="2">Uncharacterized protein</fullName>
    </submittedName>
</protein>
<dbReference type="AlphaFoldDB" id="A0A0D7AF39"/>
<gene>
    <name evidence="2" type="ORF">FISHEDRAFT_57735</name>
</gene>
<dbReference type="EMBL" id="KN881694">
    <property type="protein sequence ID" value="KIY50002.1"/>
    <property type="molecule type" value="Genomic_DNA"/>
</dbReference>
<evidence type="ECO:0000313" key="3">
    <source>
        <dbReference type="Proteomes" id="UP000054144"/>
    </source>
</evidence>
<sequence>MIRLFVLFILTCLLLSGASCHPARHPNSLSVQRRSSVLSPHARATQDLVKRGKTTEQVVQFVLGTVVGVASEVNRLRKKEKEARTDFLYDMGNKFKGAAPEKNIVLVGDGNHVTKKSGTWDVAQRKLQSDYRICQRYYT</sequence>
<feature type="chain" id="PRO_5002316135" evidence="1">
    <location>
        <begin position="21"/>
        <end position="139"/>
    </location>
</feature>
<feature type="signal peptide" evidence="1">
    <location>
        <begin position="1"/>
        <end position="20"/>
    </location>
</feature>
<dbReference type="Proteomes" id="UP000054144">
    <property type="component" value="Unassembled WGS sequence"/>
</dbReference>
<evidence type="ECO:0000256" key="1">
    <source>
        <dbReference type="SAM" id="SignalP"/>
    </source>
</evidence>
<keyword evidence="1" id="KW-0732">Signal</keyword>
<accession>A0A0D7AF39</accession>
<name>A0A0D7AF39_9AGAR</name>
<evidence type="ECO:0000313" key="2">
    <source>
        <dbReference type="EMBL" id="KIY50002.1"/>
    </source>
</evidence>
<dbReference type="PROSITE" id="PS51257">
    <property type="entry name" value="PROKAR_LIPOPROTEIN"/>
    <property type="match status" value="1"/>
</dbReference>